<dbReference type="Pfam" id="PF04218">
    <property type="entry name" value="CENP-B_N"/>
    <property type="match status" value="1"/>
</dbReference>
<dbReference type="Proteomes" id="UP000325440">
    <property type="component" value="Unassembled WGS sequence"/>
</dbReference>
<evidence type="ECO:0000259" key="6">
    <source>
        <dbReference type="PROSITE" id="PS50960"/>
    </source>
</evidence>
<dbReference type="InterPro" id="IPR006600">
    <property type="entry name" value="HTH_CenpB_DNA-bd_dom"/>
</dbReference>
<feature type="domain" description="HTH psq-type" evidence="6">
    <location>
        <begin position="1"/>
        <end position="52"/>
    </location>
</feature>
<evidence type="ECO:0000256" key="2">
    <source>
        <dbReference type="ARBA" id="ARBA00023125"/>
    </source>
</evidence>
<evidence type="ECO:0000313" key="8">
    <source>
        <dbReference type="EMBL" id="VVC25162.1"/>
    </source>
</evidence>
<accession>A0A5E4LZC1</accession>
<dbReference type="InterPro" id="IPR007889">
    <property type="entry name" value="HTH_Psq"/>
</dbReference>
<evidence type="ECO:0000256" key="5">
    <source>
        <dbReference type="SAM" id="MobiDB-lite"/>
    </source>
</evidence>
<dbReference type="GO" id="GO:0003677">
    <property type="term" value="F:DNA binding"/>
    <property type="evidence" value="ECO:0007669"/>
    <property type="project" value="UniProtKB-UniRule"/>
</dbReference>
<proteinExistence type="predicted"/>
<dbReference type="EMBL" id="CABPRJ010000009">
    <property type="protein sequence ID" value="VVC25162.1"/>
    <property type="molecule type" value="Genomic_DNA"/>
</dbReference>
<evidence type="ECO:0000256" key="1">
    <source>
        <dbReference type="ARBA" id="ARBA00004123"/>
    </source>
</evidence>
<name>A0A5E4LZC1_9HEMI</name>
<dbReference type="PANTHER" id="PTHR19303:SF16">
    <property type="entry name" value="JERKY PROTEIN HOMOLOG-LIKE"/>
    <property type="match status" value="1"/>
</dbReference>
<feature type="domain" description="HTH CENPB-type" evidence="7">
    <location>
        <begin position="67"/>
        <end position="139"/>
    </location>
</feature>
<feature type="DNA-binding region" description="H-T-H motif" evidence="4">
    <location>
        <begin position="28"/>
        <end position="48"/>
    </location>
</feature>
<dbReference type="GO" id="GO:0005634">
    <property type="term" value="C:nucleus"/>
    <property type="evidence" value="ECO:0007669"/>
    <property type="project" value="UniProtKB-SubCell"/>
</dbReference>
<feature type="region of interest" description="Disordered" evidence="5">
    <location>
        <begin position="449"/>
        <end position="483"/>
    </location>
</feature>
<keyword evidence="9" id="KW-1185">Reference proteome</keyword>
<comment type="subcellular location">
    <subcellularLocation>
        <location evidence="1 4">Nucleus</location>
    </subcellularLocation>
</comment>
<dbReference type="Pfam" id="PF03184">
    <property type="entry name" value="DDE_1"/>
    <property type="match status" value="1"/>
</dbReference>
<gene>
    <name evidence="8" type="ORF">CINCED_3A008603</name>
</gene>
<reference evidence="8 9" key="1">
    <citation type="submission" date="2019-08" db="EMBL/GenBank/DDBJ databases">
        <authorList>
            <person name="Alioto T."/>
            <person name="Alioto T."/>
            <person name="Gomez Garrido J."/>
        </authorList>
    </citation>
    <scope>NUCLEOTIDE SEQUENCE [LARGE SCALE GENOMIC DNA]</scope>
</reference>
<dbReference type="SMART" id="SM00674">
    <property type="entry name" value="CENPB"/>
    <property type="match status" value="1"/>
</dbReference>
<dbReference type="OrthoDB" id="6626020at2759"/>
<feature type="compositionally biased region" description="Acidic residues" evidence="5">
    <location>
        <begin position="455"/>
        <end position="482"/>
    </location>
</feature>
<evidence type="ECO:0000313" key="9">
    <source>
        <dbReference type="Proteomes" id="UP000325440"/>
    </source>
</evidence>
<dbReference type="SUPFAM" id="SSF46689">
    <property type="entry name" value="Homeodomain-like"/>
    <property type="match status" value="2"/>
</dbReference>
<evidence type="ECO:0000256" key="4">
    <source>
        <dbReference type="PROSITE-ProRule" id="PRU00320"/>
    </source>
</evidence>
<evidence type="ECO:0000256" key="3">
    <source>
        <dbReference type="ARBA" id="ARBA00023242"/>
    </source>
</evidence>
<dbReference type="PROSITE" id="PS50960">
    <property type="entry name" value="HTH_PSQ"/>
    <property type="match status" value="1"/>
</dbReference>
<protein>
    <submittedName>
        <fullName evidence="8">DNA binding HTH domain, Psq-type,Homeobox domain-like,HTH CenpB-type DNA-binding domain,DDE superfamily</fullName>
    </submittedName>
</protein>
<dbReference type="InterPro" id="IPR050863">
    <property type="entry name" value="CenT-Element_Derived"/>
</dbReference>
<evidence type="ECO:0000259" key="7">
    <source>
        <dbReference type="PROSITE" id="PS51253"/>
    </source>
</evidence>
<dbReference type="Gene3D" id="1.10.10.60">
    <property type="entry name" value="Homeodomain-like"/>
    <property type="match status" value="2"/>
</dbReference>
<dbReference type="Pfam" id="PF03221">
    <property type="entry name" value="HTH_Tnp_Tc5"/>
    <property type="match status" value="1"/>
</dbReference>
<dbReference type="InterPro" id="IPR036397">
    <property type="entry name" value="RNaseH_sf"/>
</dbReference>
<dbReference type="InterPro" id="IPR009057">
    <property type="entry name" value="Homeodomain-like_sf"/>
</dbReference>
<dbReference type="Gene3D" id="3.30.420.10">
    <property type="entry name" value="Ribonuclease H-like superfamily/Ribonuclease H"/>
    <property type="match status" value="1"/>
</dbReference>
<keyword evidence="3 4" id="KW-0539">Nucleus</keyword>
<dbReference type="PANTHER" id="PTHR19303">
    <property type="entry name" value="TRANSPOSON"/>
    <property type="match status" value="1"/>
</dbReference>
<keyword evidence="2 4" id="KW-0238">DNA-binding</keyword>
<organism evidence="8 9">
    <name type="scientific">Cinara cedri</name>
    <dbReference type="NCBI Taxonomy" id="506608"/>
    <lineage>
        <taxon>Eukaryota</taxon>
        <taxon>Metazoa</taxon>
        <taxon>Ecdysozoa</taxon>
        <taxon>Arthropoda</taxon>
        <taxon>Hexapoda</taxon>
        <taxon>Insecta</taxon>
        <taxon>Pterygota</taxon>
        <taxon>Neoptera</taxon>
        <taxon>Paraneoptera</taxon>
        <taxon>Hemiptera</taxon>
        <taxon>Sternorrhyncha</taxon>
        <taxon>Aphidomorpha</taxon>
        <taxon>Aphidoidea</taxon>
        <taxon>Aphididae</taxon>
        <taxon>Lachninae</taxon>
        <taxon>Cinara</taxon>
    </lineage>
</organism>
<dbReference type="InterPro" id="IPR004875">
    <property type="entry name" value="DDE_SF_endonuclease_dom"/>
</dbReference>
<sequence length="532" mass="62048">MPSNRKRVVLSMKKKIDIIAKLEKGETRRALAIKYGVGLSTISDIKKNADSITRYVNNFDSKKGSLSRKTMKKPKIELLEDAVFTWFMQNKASKKPISGPLLCEKALYFNKKLRGDSSFVASTGWLRNFKSRHGIRQREMYRKNSSANIPAAELFSDNIKKYIEKYKFDMDFVYSADEIGLNWKALPLNSSVYQRETALPGYKVNKDRITVMVCANAAGTHKIPLLLIGKTKNPRCFQNVKIPLMYKSQPNSWMNADLFVEWFKHTFIPEVKKFQQNIGKEGKVLLLLDNTPSHPSLETLNTINDEFEVKFFPSNVTSVQPMDQNVIETFKRLYRKEFICRLILDDINDEEIFLSVYRKMNLKDCCYMLVEAWDCVQKYTLESSWDKLLNRTEDTQNEEFNIEIAEIHECIGQVYVLRDCEEEDINEWLLMDTIDPGYHVLSDNEIVRSVNKEGDTEEDDTEEDDTEEEEYETDDDSTDCEYESSHFEALSGLDFAFKWFERQRESNPTELLQLRKLRDLAALKHSLYKEPK</sequence>
<dbReference type="PROSITE" id="PS51253">
    <property type="entry name" value="HTH_CENPB"/>
    <property type="match status" value="1"/>
</dbReference>
<dbReference type="AlphaFoldDB" id="A0A5E4LZC1"/>
<keyword evidence="8" id="KW-0371">Homeobox</keyword>